<dbReference type="SUPFAM" id="SSF64518">
    <property type="entry name" value="Phase 1 flagellin"/>
    <property type="match status" value="1"/>
</dbReference>
<accession>A0A1B7HM32</accession>
<dbReference type="PRINTS" id="PR01005">
    <property type="entry name" value="FLGHOOKAP1"/>
</dbReference>
<proteinExistence type="inferred from homology"/>
<organism evidence="9 10">
    <name type="scientific">Buttiauxella noackiae ATCC 51607</name>
    <dbReference type="NCBI Taxonomy" id="1354255"/>
    <lineage>
        <taxon>Bacteria</taxon>
        <taxon>Pseudomonadati</taxon>
        <taxon>Pseudomonadota</taxon>
        <taxon>Gammaproteobacteria</taxon>
        <taxon>Enterobacterales</taxon>
        <taxon>Enterobacteriaceae</taxon>
        <taxon>Buttiauxella</taxon>
    </lineage>
</organism>
<dbReference type="InterPro" id="IPR002371">
    <property type="entry name" value="FlgK"/>
</dbReference>
<evidence type="ECO:0000259" key="8">
    <source>
        <dbReference type="Pfam" id="PF22638"/>
    </source>
</evidence>
<evidence type="ECO:0000256" key="1">
    <source>
        <dbReference type="ARBA" id="ARBA00004365"/>
    </source>
</evidence>
<protein>
    <recommendedName>
        <fullName evidence="4 7">Flagellar hook-associated protein 1</fullName>
        <shortName evidence="7">HAP1</shortName>
    </recommendedName>
</protein>
<name>A0A1B7HM32_9ENTR</name>
<evidence type="ECO:0000256" key="5">
    <source>
        <dbReference type="ARBA" id="ARBA00022525"/>
    </source>
</evidence>
<dbReference type="Pfam" id="PF22638">
    <property type="entry name" value="FlgK_D1"/>
    <property type="match status" value="1"/>
</dbReference>
<evidence type="ECO:0000313" key="10">
    <source>
        <dbReference type="Proteomes" id="UP000078286"/>
    </source>
</evidence>
<evidence type="ECO:0000313" key="9">
    <source>
        <dbReference type="EMBL" id="OAT16701.1"/>
    </source>
</evidence>
<keyword evidence="9" id="KW-0966">Cell projection</keyword>
<evidence type="ECO:0000256" key="2">
    <source>
        <dbReference type="ARBA" id="ARBA00004613"/>
    </source>
</evidence>
<dbReference type="EMBL" id="LXEO01000037">
    <property type="protein sequence ID" value="OAT16701.1"/>
    <property type="molecule type" value="Genomic_DNA"/>
</dbReference>
<keyword evidence="10" id="KW-1185">Reference proteome</keyword>
<keyword evidence="5 7" id="KW-0964">Secreted</keyword>
<dbReference type="GO" id="GO:0044780">
    <property type="term" value="P:bacterial-type flagellum assembly"/>
    <property type="evidence" value="ECO:0007669"/>
    <property type="project" value="InterPro"/>
</dbReference>
<dbReference type="PANTHER" id="PTHR30033">
    <property type="entry name" value="FLAGELLAR HOOK-ASSOCIATED PROTEIN 1"/>
    <property type="match status" value="1"/>
</dbReference>
<gene>
    <name evidence="7" type="primary">flgK</name>
    <name evidence="9" type="ORF">M979_2520</name>
</gene>
<dbReference type="GO" id="GO:0005198">
    <property type="term" value="F:structural molecule activity"/>
    <property type="evidence" value="ECO:0007669"/>
    <property type="project" value="UniProtKB-UniRule"/>
</dbReference>
<evidence type="ECO:0000256" key="3">
    <source>
        <dbReference type="ARBA" id="ARBA00009677"/>
    </source>
</evidence>
<dbReference type="AlphaFoldDB" id="A0A1B7HM32"/>
<keyword evidence="9" id="KW-0282">Flagellum</keyword>
<evidence type="ECO:0000256" key="4">
    <source>
        <dbReference type="ARBA" id="ARBA00016244"/>
    </source>
</evidence>
<feature type="domain" description="Flagellar hook-associated protein FlgK helical" evidence="8">
    <location>
        <begin position="91"/>
        <end position="319"/>
    </location>
</feature>
<evidence type="ECO:0000256" key="7">
    <source>
        <dbReference type="RuleBase" id="RU362065"/>
    </source>
</evidence>
<sequence>MNIINIAFSGAQAARQGMSTTSMNVANYLTPGYSRQGIIQSSIGTNGDSFSAGNGVRVDSIRRISDQYLVNQVWHSNTRAEYYDAGQKYLGALESVIGTDSTSLGGGLDKFFAALNALTTQPDSPALRQQLLNEGQSLATRFNNVDSFISSQKVSINTQRDALVGNVNVLSKNIASYNQQIADQEATGGNASVLRDQRDELVKELSSMVSVKVSEDASGRYNVSLNDGQPLVNGRHFGQLKSTMNQQGEQEVSLEFLNTTFGVSSAIGGQLGALNDYEQGTLKTMQSAVRDMAEQFAKEFNAQLASGFDLNGQPGKPLFVFDLTSGKGMLQISDLKADELALSDKADESGNGTNLKALIDLKNKDISIGNMGNMSVNEAAAAIISTVGIASRQNKTELDAATAVSYQAQTQRDNLSAVNQDEEAMNLQVYMQAYQSNLKVIATGNQIFSDLLMLF</sequence>
<comment type="caution">
    <text evidence="9">The sequence shown here is derived from an EMBL/GenBank/DDBJ whole genome shotgun (WGS) entry which is preliminary data.</text>
</comment>
<keyword evidence="6 7" id="KW-0975">Bacterial flagellum</keyword>
<dbReference type="GO" id="GO:0005576">
    <property type="term" value="C:extracellular region"/>
    <property type="evidence" value="ECO:0007669"/>
    <property type="project" value="UniProtKB-SubCell"/>
</dbReference>
<dbReference type="PATRIC" id="fig|1354255.3.peg.2596"/>
<comment type="subcellular location">
    <subcellularLocation>
        <location evidence="1 7">Bacterial flagellum</location>
    </subcellularLocation>
    <subcellularLocation>
        <location evidence="2 7">Secreted</location>
    </subcellularLocation>
</comment>
<dbReference type="GO" id="GO:0009424">
    <property type="term" value="C:bacterial-type flagellum hook"/>
    <property type="evidence" value="ECO:0007669"/>
    <property type="project" value="UniProtKB-UniRule"/>
</dbReference>
<comment type="similarity">
    <text evidence="3 7">Belongs to the flagella basal body rod proteins family.</text>
</comment>
<dbReference type="InterPro" id="IPR053927">
    <property type="entry name" value="FlgK_helical"/>
</dbReference>
<dbReference type="Proteomes" id="UP000078286">
    <property type="component" value="Unassembled WGS sequence"/>
</dbReference>
<dbReference type="RefSeq" id="WP_064555129.1">
    <property type="nucleotide sequence ID" value="NZ_LXEO01000037.1"/>
</dbReference>
<reference evidence="9 10" key="1">
    <citation type="submission" date="2016-04" db="EMBL/GenBank/DDBJ databases">
        <title>ATOL: Assembling a taxonomically balanced genome-scale reconstruction of the evolutionary history of the Enterobacteriaceae.</title>
        <authorList>
            <person name="Plunkett G.III."/>
            <person name="Neeno-Eckwall E.C."/>
            <person name="Glasner J.D."/>
            <person name="Perna N.T."/>
        </authorList>
    </citation>
    <scope>NUCLEOTIDE SEQUENCE [LARGE SCALE GENOMIC DNA]</scope>
    <source>
        <strain evidence="9 10">ATCC 51607</strain>
    </source>
</reference>
<dbReference type="PANTHER" id="PTHR30033:SF1">
    <property type="entry name" value="FLAGELLAR HOOK-ASSOCIATED PROTEIN 1"/>
    <property type="match status" value="1"/>
</dbReference>
<dbReference type="NCBIfam" id="TIGR02492">
    <property type="entry name" value="flgK_ends"/>
    <property type="match status" value="1"/>
</dbReference>
<keyword evidence="9" id="KW-0969">Cilium</keyword>
<evidence type="ECO:0000256" key="6">
    <source>
        <dbReference type="ARBA" id="ARBA00023143"/>
    </source>
</evidence>